<accession>A0ABR2QM42</accession>
<dbReference type="Proteomes" id="UP001396334">
    <property type="component" value="Unassembled WGS sequence"/>
</dbReference>
<protein>
    <recommendedName>
        <fullName evidence="3">Aminoacyl-tRNA hydrolase</fullName>
    </recommendedName>
</protein>
<evidence type="ECO:0000313" key="1">
    <source>
        <dbReference type="EMBL" id="KAK9001733.1"/>
    </source>
</evidence>
<keyword evidence="2" id="KW-1185">Reference proteome</keyword>
<comment type="caution">
    <text evidence="1">The sequence shown here is derived from an EMBL/GenBank/DDBJ whole genome shotgun (WGS) entry which is preliminary data.</text>
</comment>
<organism evidence="1 2">
    <name type="scientific">Hibiscus sabdariffa</name>
    <name type="common">roselle</name>
    <dbReference type="NCBI Taxonomy" id="183260"/>
    <lineage>
        <taxon>Eukaryota</taxon>
        <taxon>Viridiplantae</taxon>
        <taxon>Streptophyta</taxon>
        <taxon>Embryophyta</taxon>
        <taxon>Tracheophyta</taxon>
        <taxon>Spermatophyta</taxon>
        <taxon>Magnoliopsida</taxon>
        <taxon>eudicotyledons</taxon>
        <taxon>Gunneridae</taxon>
        <taxon>Pentapetalae</taxon>
        <taxon>rosids</taxon>
        <taxon>malvids</taxon>
        <taxon>Malvales</taxon>
        <taxon>Malvaceae</taxon>
        <taxon>Malvoideae</taxon>
        <taxon>Hibiscus</taxon>
    </lineage>
</organism>
<reference evidence="1 2" key="1">
    <citation type="journal article" date="2024" name="G3 (Bethesda)">
        <title>Genome assembly of Hibiscus sabdariffa L. provides insights into metabolisms of medicinal natural products.</title>
        <authorList>
            <person name="Kim T."/>
        </authorList>
    </citation>
    <scope>NUCLEOTIDE SEQUENCE [LARGE SCALE GENOMIC DNA]</scope>
    <source>
        <strain evidence="1">TK-2024</strain>
        <tissue evidence="1">Old leaves</tissue>
    </source>
</reference>
<evidence type="ECO:0000313" key="2">
    <source>
        <dbReference type="Proteomes" id="UP001396334"/>
    </source>
</evidence>
<sequence>MKSGTKLQLKALIRNVKNTNDLRKTKLNLKELCQRNQGRSPCWRENVLWDMDRSGKGDVVSDGAIAGAKRKVYRLLGAVETARAIGPRGGVCSAGKADRELAVWLGDKVSTTKVVVGEVGAALVLIVGTVPGRVRKVKSVKSLVEALGSPVQ</sequence>
<name>A0ABR2QM42_9ROSI</name>
<dbReference type="EMBL" id="JBBPBN010000035">
    <property type="protein sequence ID" value="KAK9001733.1"/>
    <property type="molecule type" value="Genomic_DNA"/>
</dbReference>
<proteinExistence type="predicted"/>
<evidence type="ECO:0008006" key="3">
    <source>
        <dbReference type="Google" id="ProtNLM"/>
    </source>
</evidence>
<gene>
    <name evidence="1" type="ORF">V6N11_024431</name>
</gene>